<sequence length="133" mass="14337">MAAALGGTVVRAPEPEVGWHDDVVSTLGDVIAPGPWMQWHYDVLTVPPGAEELARSPRAPQAFRLGRSFATQFHPEANDSIIARWSGGKGGDELRAQGIAVADLRAETARNVLTSRPNASRLVDWYVEHVVGS</sequence>
<accession>A0A6J6PQ41</accession>
<reference evidence="1" key="1">
    <citation type="submission" date="2020-05" db="EMBL/GenBank/DDBJ databases">
        <authorList>
            <person name="Chiriac C."/>
            <person name="Salcher M."/>
            <person name="Ghai R."/>
            <person name="Kavagutti S V."/>
        </authorList>
    </citation>
    <scope>NUCLEOTIDE SEQUENCE</scope>
</reference>
<protein>
    <submittedName>
        <fullName evidence="1">Unannotated protein</fullName>
    </submittedName>
</protein>
<dbReference type="InterPro" id="IPR029062">
    <property type="entry name" value="Class_I_gatase-like"/>
</dbReference>
<name>A0A6J6PQ41_9ZZZZ</name>
<dbReference type="EMBL" id="CAEZXM010000240">
    <property type="protein sequence ID" value="CAB4700927.1"/>
    <property type="molecule type" value="Genomic_DNA"/>
</dbReference>
<dbReference type="SUPFAM" id="SSF52317">
    <property type="entry name" value="Class I glutamine amidotransferase-like"/>
    <property type="match status" value="1"/>
</dbReference>
<dbReference type="Gene3D" id="3.40.50.880">
    <property type="match status" value="1"/>
</dbReference>
<dbReference type="AlphaFoldDB" id="A0A6J6PQ41"/>
<evidence type="ECO:0000313" key="1">
    <source>
        <dbReference type="EMBL" id="CAB4700927.1"/>
    </source>
</evidence>
<gene>
    <name evidence="1" type="ORF">UFOPK2366_01257</name>
</gene>
<proteinExistence type="predicted"/>
<organism evidence="1">
    <name type="scientific">freshwater metagenome</name>
    <dbReference type="NCBI Taxonomy" id="449393"/>
    <lineage>
        <taxon>unclassified sequences</taxon>
        <taxon>metagenomes</taxon>
        <taxon>ecological metagenomes</taxon>
    </lineage>
</organism>